<organism evidence="1 2">
    <name type="scientific">Rubus argutus</name>
    <name type="common">Southern blackberry</name>
    <dbReference type="NCBI Taxonomy" id="59490"/>
    <lineage>
        <taxon>Eukaryota</taxon>
        <taxon>Viridiplantae</taxon>
        <taxon>Streptophyta</taxon>
        <taxon>Embryophyta</taxon>
        <taxon>Tracheophyta</taxon>
        <taxon>Spermatophyta</taxon>
        <taxon>Magnoliopsida</taxon>
        <taxon>eudicotyledons</taxon>
        <taxon>Gunneridae</taxon>
        <taxon>Pentapetalae</taxon>
        <taxon>rosids</taxon>
        <taxon>fabids</taxon>
        <taxon>Rosales</taxon>
        <taxon>Rosaceae</taxon>
        <taxon>Rosoideae</taxon>
        <taxon>Rosoideae incertae sedis</taxon>
        <taxon>Rubus</taxon>
    </lineage>
</organism>
<comment type="caution">
    <text evidence="1">The sequence shown here is derived from an EMBL/GenBank/DDBJ whole genome shotgun (WGS) entry which is preliminary data.</text>
</comment>
<proteinExistence type="predicted"/>
<name>A0AAW1YQA0_RUBAR</name>
<dbReference type="AlphaFoldDB" id="A0AAW1YQA0"/>
<reference evidence="1 2" key="1">
    <citation type="journal article" date="2023" name="G3 (Bethesda)">
        <title>A chromosome-length genome assembly and annotation of blackberry (Rubus argutus, cv. 'Hillquist').</title>
        <authorList>
            <person name="Bruna T."/>
            <person name="Aryal R."/>
            <person name="Dudchenko O."/>
            <person name="Sargent D.J."/>
            <person name="Mead D."/>
            <person name="Buti M."/>
            <person name="Cavallini A."/>
            <person name="Hytonen T."/>
            <person name="Andres J."/>
            <person name="Pham M."/>
            <person name="Weisz D."/>
            <person name="Mascagni F."/>
            <person name="Usai G."/>
            <person name="Natali L."/>
            <person name="Bassil N."/>
            <person name="Fernandez G.E."/>
            <person name="Lomsadze A."/>
            <person name="Armour M."/>
            <person name="Olukolu B."/>
            <person name="Poorten T."/>
            <person name="Britton C."/>
            <person name="Davik J."/>
            <person name="Ashrafi H."/>
            <person name="Aiden E.L."/>
            <person name="Borodovsky M."/>
            <person name="Worthington M."/>
        </authorList>
    </citation>
    <scope>NUCLEOTIDE SEQUENCE [LARGE SCALE GENOMIC DNA]</scope>
    <source>
        <strain evidence="1">PI 553951</strain>
    </source>
</reference>
<evidence type="ECO:0000313" key="2">
    <source>
        <dbReference type="Proteomes" id="UP001457282"/>
    </source>
</evidence>
<dbReference type="Proteomes" id="UP001457282">
    <property type="component" value="Unassembled WGS sequence"/>
</dbReference>
<gene>
    <name evidence="1" type="ORF">M0R45_006382</name>
</gene>
<dbReference type="EMBL" id="JBEDUW010000001">
    <property type="protein sequence ID" value="KAK9950916.1"/>
    <property type="molecule type" value="Genomic_DNA"/>
</dbReference>
<keyword evidence="2" id="KW-1185">Reference proteome</keyword>
<sequence>MGPTAFLHKLQGHERDRRHEELRAAGRQAWLTTEDDAGEGFRGLGTFDAVRKDDGVVAVRTAAHDGGDAVGLGRLTAIWAVVRRRQSGTMASGWASLRRNRFYHGLERQRGRSVSEWAEATASWRRGCDGWARVKIAIVITSWSVEERRRQRE</sequence>
<protein>
    <submittedName>
        <fullName evidence="1">Uncharacterized protein</fullName>
    </submittedName>
</protein>
<evidence type="ECO:0000313" key="1">
    <source>
        <dbReference type="EMBL" id="KAK9950916.1"/>
    </source>
</evidence>
<accession>A0AAW1YQA0</accession>